<dbReference type="InterPro" id="IPR022511">
    <property type="entry name" value="PdsO"/>
</dbReference>
<dbReference type="InterPro" id="IPR050330">
    <property type="entry name" value="Bact_OuterMem_StrucFunc"/>
</dbReference>
<feature type="domain" description="OmpA-like" evidence="7">
    <location>
        <begin position="118"/>
        <end position="235"/>
    </location>
</feature>
<organism evidence="8 9">
    <name type="scientific">Enterovibrio norvegicus DSM 15893</name>
    <dbReference type="NCBI Taxonomy" id="1121869"/>
    <lineage>
        <taxon>Bacteria</taxon>
        <taxon>Pseudomonadati</taxon>
        <taxon>Pseudomonadota</taxon>
        <taxon>Gammaproteobacteria</taxon>
        <taxon>Vibrionales</taxon>
        <taxon>Vibrionaceae</taxon>
        <taxon>Enterovibrio</taxon>
    </lineage>
</organism>
<evidence type="ECO:0000259" key="7">
    <source>
        <dbReference type="PROSITE" id="PS51123"/>
    </source>
</evidence>
<dbReference type="STRING" id="1121869.SAMN03084138_00281"/>
<feature type="chain" id="PRO_5010325881" evidence="6">
    <location>
        <begin position="25"/>
        <end position="241"/>
    </location>
</feature>
<dbReference type="GeneID" id="35873583"/>
<keyword evidence="3" id="KW-0998">Cell outer membrane</keyword>
<dbReference type="PANTHER" id="PTHR30329:SF21">
    <property type="entry name" value="LIPOPROTEIN YIAD-RELATED"/>
    <property type="match status" value="1"/>
</dbReference>
<dbReference type="NCBIfam" id="TIGR03789">
    <property type="entry name" value="pdsO"/>
    <property type="match status" value="1"/>
</dbReference>
<evidence type="ECO:0000256" key="6">
    <source>
        <dbReference type="SAM" id="SignalP"/>
    </source>
</evidence>
<proteinExistence type="predicted"/>
<gene>
    <name evidence="8" type="ORF">SAMN03084138_00281</name>
</gene>
<evidence type="ECO:0000256" key="2">
    <source>
        <dbReference type="ARBA" id="ARBA00023136"/>
    </source>
</evidence>
<evidence type="ECO:0000313" key="9">
    <source>
        <dbReference type="Proteomes" id="UP000182692"/>
    </source>
</evidence>
<evidence type="ECO:0000256" key="3">
    <source>
        <dbReference type="ARBA" id="ARBA00023237"/>
    </source>
</evidence>
<dbReference type="InterPro" id="IPR036737">
    <property type="entry name" value="OmpA-like_sf"/>
</dbReference>
<dbReference type="EMBL" id="FOWR01000001">
    <property type="protein sequence ID" value="SFO73636.1"/>
    <property type="molecule type" value="Genomic_DNA"/>
</dbReference>
<feature type="coiled-coil region" evidence="5">
    <location>
        <begin position="95"/>
        <end position="129"/>
    </location>
</feature>
<dbReference type="InterPro" id="IPR006665">
    <property type="entry name" value="OmpA-like"/>
</dbReference>
<name>A0A1I5JMQ6_9GAMM</name>
<dbReference type="Proteomes" id="UP000182692">
    <property type="component" value="Unassembled WGS sequence"/>
</dbReference>
<dbReference type="PANTHER" id="PTHR30329">
    <property type="entry name" value="STATOR ELEMENT OF FLAGELLAR MOTOR COMPLEX"/>
    <property type="match status" value="1"/>
</dbReference>
<dbReference type="CDD" id="cd07185">
    <property type="entry name" value="OmpA_C-like"/>
    <property type="match status" value="1"/>
</dbReference>
<dbReference type="Gene3D" id="3.30.1330.60">
    <property type="entry name" value="OmpA-like domain"/>
    <property type="match status" value="1"/>
</dbReference>
<dbReference type="AlphaFoldDB" id="A0A1I5JMQ6"/>
<dbReference type="RefSeq" id="WP_017011121.1">
    <property type="nucleotide sequence ID" value="NZ_FOWR01000001.1"/>
</dbReference>
<dbReference type="OrthoDB" id="7061829at2"/>
<evidence type="ECO:0000313" key="8">
    <source>
        <dbReference type="EMBL" id="SFO73636.1"/>
    </source>
</evidence>
<evidence type="ECO:0000256" key="1">
    <source>
        <dbReference type="ARBA" id="ARBA00004442"/>
    </source>
</evidence>
<sequence length="241" mass="26328">MKKMNKTLIALALTIPMATSTAFASGHTTSTDRDENIGAIGFGGGAALGAVVGGPVGAVAGALVGGLIGQLVSFEDYSQEQDDVIASMSQRNLELEEVSELYAQNQVEIANLKAALNEKNIELELAMDIQFRTNSAEIEPHFQYQLDEIAFLMRQQPDMFWDLEGHADVRGNQDYNLQLSQKRVESVYQYLVSQGVAPEQLIQTAYGAQLAIETEGDREGYFFDRRVSLKASPQSTKTANN</sequence>
<dbReference type="SUPFAM" id="SSF103088">
    <property type="entry name" value="OmpA-like"/>
    <property type="match status" value="1"/>
</dbReference>
<feature type="signal peptide" evidence="6">
    <location>
        <begin position="1"/>
        <end position="24"/>
    </location>
</feature>
<keyword evidence="5" id="KW-0175">Coiled coil</keyword>
<dbReference type="InterPro" id="IPR006664">
    <property type="entry name" value="OMP_bac"/>
</dbReference>
<keyword evidence="6" id="KW-0732">Signal</keyword>
<comment type="subcellular location">
    <subcellularLocation>
        <location evidence="1">Cell outer membrane</location>
    </subcellularLocation>
</comment>
<reference evidence="8 9" key="1">
    <citation type="submission" date="2016-10" db="EMBL/GenBank/DDBJ databases">
        <authorList>
            <person name="de Groot N.N."/>
        </authorList>
    </citation>
    <scope>NUCLEOTIDE SEQUENCE [LARGE SCALE GENOMIC DNA]</scope>
    <source>
        <strain evidence="8 9">DSM 15893</strain>
    </source>
</reference>
<dbReference type="Pfam" id="PF00691">
    <property type="entry name" value="OmpA"/>
    <property type="match status" value="1"/>
</dbReference>
<evidence type="ECO:0000256" key="5">
    <source>
        <dbReference type="SAM" id="Coils"/>
    </source>
</evidence>
<protein>
    <submittedName>
        <fullName evidence="8">Sortase system peptidoglycan-associated protein</fullName>
    </submittedName>
</protein>
<evidence type="ECO:0000256" key="4">
    <source>
        <dbReference type="PROSITE-ProRule" id="PRU00473"/>
    </source>
</evidence>
<dbReference type="PROSITE" id="PS51123">
    <property type="entry name" value="OMPA_2"/>
    <property type="match status" value="1"/>
</dbReference>
<keyword evidence="2 4" id="KW-0472">Membrane</keyword>
<dbReference type="GO" id="GO:0009279">
    <property type="term" value="C:cell outer membrane"/>
    <property type="evidence" value="ECO:0007669"/>
    <property type="project" value="UniProtKB-SubCell"/>
</dbReference>
<dbReference type="PRINTS" id="PR01021">
    <property type="entry name" value="OMPADOMAIN"/>
</dbReference>
<accession>A0A1I5JMQ6</accession>